<evidence type="ECO:0000313" key="2">
    <source>
        <dbReference type="EMBL" id="KAK2901353.1"/>
    </source>
</evidence>
<dbReference type="Proteomes" id="UP001187343">
    <property type="component" value="Unassembled WGS sequence"/>
</dbReference>
<sequence length="114" mass="13001">MTSDPRHKVHSKASPEPSCLSLKSNGFVQPLSNKTVTSDFSVEMNEDLQQGSHQPVDDVLQRVKKIHKTSMKNKRYRSEVASRSTAESKHQVGETQFGTWRTDQNHTRTTEIFM</sequence>
<organism evidence="2 3">
    <name type="scientific">Cirrhinus molitorella</name>
    <name type="common">mud carp</name>
    <dbReference type="NCBI Taxonomy" id="172907"/>
    <lineage>
        <taxon>Eukaryota</taxon>
        <taxon>Metazoa</taxon>
        <taxon>Chordata</taxon>
        <taxon>Craniata</taxon>
        <taxon>Vertebrata</taxon>
        <taxon>Euteleostomi</taxon>
        <taxon>Actinopterygii</taxon>
        <taxon>Neopterygii</taxon>
        <taxon>Teleostei</taxon>
        <taxon>Ostariophysi</taxon>
        <taxon>Cypriniformes</taxon>
        <taxon>Cyprinidae</taxon>
        <taxon>Labeoninae</taxon>
        <taxon>Labeonini</taxon>
        <taxon>Cirrhinus</taxon>
    </lineage>
</organism>
<protein>
    <submittedName>
        <fullName evidence="2">Uncharacterized protein</fullName>
    </submittedName>
</protein>
<feature type="compositionally biased region" description="Basic and acidic residues" evidence="1">
    <location>
        <begin position="103"/>
        <end position="114"/>
    </location>
</feature>
<comment type="caution">
    <text evidence="2">The sequence shown here is derived from an EMBL/GenBank/DDBJ whole genome shotgun (WGS) entry which is preliminary data.</text>
</comment>
<gene>
    <name evidence="2" type="ORF">Q8A67_009468</name>
</gene>
<feature type="compositionally biased region" description="Basic and acidic residues" evidence="1">
    <location>
        <begin position="76"/>
        <end position="92"/>
    </location>
</feature>
<accession>A0AA88TPK9</accession>
<dbReference type="AlphaFoldDB" id="A0AA88TPK9"/>
<evidence type="ECO:0000313" key="3">
    <source>
        <dbReference type="Proteomes" id="UP001187343"/>
    </source>
</evidence>
<feature type="compositionally biased region" description="Polar residues" evidence="1">
    <location>
        <begin position="93"/>
        <end position="102"/>
    </location>
</feature>
<feature type="region of interest" description="Disordered" evidence="1">
    <location>
        <begin position="1"/>
        <end position="25"/>
    </location>
</feature>
<proteinExistence type="predicted"/>
<keyword evidence="3" id="KW-1185">Reference proteome</keyword>
<name>A0AA88TPK9_9TELE</name>
<feature type="region of interest" description="Disordered" evidence="1">
    <location>
        <begin position="70"/>
        <end position="114"/>
    </location>
</feature>
<dbReference type="EMBL" id="JAUYZG010000008">
    <property type="protein sequence ID" value="KAK2901353.1"/>
    <property type="molecule type" value="Genomic_DNA"/>
</dbReference>
<reference evidence="2" key="1">
    <citation type="submission" date="2023-08" db="EMBL/GenBank/DDBJ databases">
        <title>Chromosome-level Genome Assembly of mud carp (Cirrhinus molitorella).</title>
        <authorList>
            <person name="Liu H."/>
        </authorList>
    </citation>
    <scope>NUCLEOTIDE SEQUENCE</scope>
    <source>
        <strain evidence="2">Prfri</strain>
        <tissue evidence="2">Muscle</tissue>
    </source>
</reference>
<evidence type="ECO:0000256" key="1">
    <source>
        <dbReference type="SAM" id="MobiDB-lite"/>
    </source>
</evidence>